<dbReference type="EMBL" id="JBJXBP010000006">
    <property type="protein sequence ID" value="KAL3825866.1"/>
    <property type="molecule type" value="Genomic_DNA"/>
</dbReference>
<sequence length="405" mass="45653">MLRETVISTYYIFPPRENRRYILFRVSFFENHTQTPHVLFPKSPMAMATLCNFITFHSLSSRKVLVFSCPLPLKNSHINNNHQSTVLASTFKKPPSRTGKKVKSNEDLCSDIREFLSSVGLQDNHVPSIKELSQNGRQDLANIVRRRGYKFISQLLQTSTLTNIDTFQSENLESLTGSEGQKEKIYSLADDEYSSEAIQVVDTMLNDQRSLPSDTTLTLQEKIAKFIQHGELDTVEDSGFGDAETLNGSVLSSIQKVEDSLLDNISSSRNSYISTEEQNSVDSCKDLDAENMENEAEVKHLKFMLHQKEMELTRLKQQIENEKLALSVLQTKAETELSKAQKLVSEKETELLAAEESLSGLKEVEILYSGDAETVELAGSFNGWDHKIKMDLQSSSITNYPSQSS</sequence>
<keyword evidence="1" id="KW-0175">Coiled coil</keyword>
<gene>
    <name evidence="2" type="ORF">ACJIZ3_021895</name>
</gene>
<dbReference type="PANTHER" id="PTHR47434:SF2">
    <property type="entry name" value="PROTEIN PTST HOMOLOG 3, CHLOROPLASTIC"/>
    <property type="match status" value="1"/>
</dbReference>
<evidence type="ECO:0000313" key="2">
    <source>
        <dbReference type="EMBL" id="KAL3825866.1"/>
    </source>
</evidence>
<keyword evidence="3" id="KW-1185">Reference proteome</keyword>
<dbReference type="Proteomes" id="UP001634393">
    <property type="component" value="Unassembled WGS sequence"/>
</dbReference>
<dbReference type="InterPro" id="IPR013783">
    <property type="entry name" value="Ig-like_fold"/>
</dbReference>
<evidence type="ECO:0000256" key="1">
    <source>
        <dbReference type="SAM" id="Coils"/>
    </source>
</evidence>
<proteinExistence type="predicted"/>
<protein>
    <submittedName>
        <fullName evidence="2">Uncharacterized protein</fullName>
    </submittedName>
</protein>
<name>A0ABD3SNE7_9LAMI</name>
<dbReference type="AlphaFoldDB" id="A0ABD3SNE7"/>
<dbReference type="Gene3D" id="2.60.40.10">
    <property type="entry name" value="Immunoglobulins"/>
    <property type="match status" value="1"/>
</dbReference>
<dbReference type="PANTHER" id="PTHR47434">
    <property type="entry name" value="PROTEIN PTST HOMOLOG 3, CHLOROPLASTIC"/>
    <property type="match status" value="1"/>
</dbReference>
<reference evidence="2 3" key="1">
    <citation type="submission" date="2024-12" db="EMBL/GenBank/DDBJ databases">
        <title>The unique morphological basis and parallel evolutionary history of personate flowers in Penstemon.</title>
        <authorList>
            <person name="Depatie T.H."/>
            <person name="Wessinger C.A."/>
        </authorList>
    </citation>
    <scope>NUCLEOTIDE SEQUENCE [LARGE SCALE GENOMIC DNA]</scope>
    <source>
        <strain evidence="2">WTNN_2</strain>
        <tissue evidence="2">Leaf</tissue>
    </source>
</reference>
<evidence type="ECO:0000313" key="3">
    <source>
        <dbReference type="Proteomes" id="UP001634393"/>
    </source>
</evidence>
<feature type="coiled-coil region" evidence="1">
    <location>
        <begin position="305"/>
        <end position="357"/>
    </location>
</feature>
<organism evidence="2 3">
    <name type="scientific">Penstemon smallii</name>
    <dbReference type="NCBI Taxonomy" id="265156"/>
    <lineage>
        <taxon>Eukaryota</taxon>
        <taxon>Viridiplantae</taxon>
        <taxon>Streptophyta</taxon>
        <taxon>Embryophyta</taxon>
        <taxon>Tracheophyta</taxon>
        <taxon>Spermatophyta</taxon>
        <taxon>Magnoliopsida</taxon>
        <taxon>eudicotyledons</taxon>
        <taxon>Gunneridae</taxon>
        <taxon>Pentapetalae</taxon>
        <taxon>asterids</taxon>
        <taxon>lamiids</taxon>
        <taxon>Lamiales</taxon>
        <taxon>Plantaginaceae</taxon>
        <taxon>Cheloneae</taxon>
        <taxon>Penstemon</taxon>
    </lineage>
</organism>
<accession>A0ABD3SNE7</accession>
<comment type="caution">
    <text evidence="2">The sequence shown here is derived from an EMBL/GenBank/DDBJ whole genome shotgun (WGS) entry which is preliminary data.</text>
</comment>